<dbReference type="AlphaFoldDB" id="A0A087SFT0"/>
<evidence type="ECO:0000313" key="2">
    <source>
        <dbReference type="EMBL" id="KFM24584.1"/>
    </source>
</evidence>
<evidence type="ECO:0000256" key="1">
    <source>
        <dbReference type="SAM" id="MobiDB-lite"/>
    </source>
</evidence>
<dbReference type="RefSeq" id="XP_011397472.1">
    <property type="nucleotide sequence ID" value="XM_011399170.1"/>
</dbReference>
<dbReference type="KEGG" id="apro:F751_2302"/>
<name>A0A087SFT0_AUXPR</name>
<evidence type="ECO:0000313" key="3">
    <source>
        <dbReference type="Proteomes" id="UP000028924"/>
    </source>
</evidence>
<reference evidence="2 3" key="1">
    <citation type="journal article" date="2014" name="BMC Genomics">
        <title>Oil accumulation mechanisms of the oleaginous microalga Chlorella protothecoides revealed through its genome, transcriptomes, and proteomes.</title>
        <authorList>
            <person name="Gao C."/>
            <person name="Wang Y."/>
            <person name="Shen Y."/>
            <person name="Yan D."/>
            <person name="He X."/>
            <person name="Dai J."/>
            <person name="Wu Q."/>
        </authorList>
    </citation>
    <scope>NUCLEOTIDE SEQUENCE [LARGE SCALE GENOMIC DNA]</scope>
    <source>
        <strain evidence="2 3">0710</strain>
    </source>
</reference>
<gene>
    <name evidence="2" type="ORF">F751_2302</name>
</gene>
<sequence>MIMGALEADHPPAMQPMSSHFSAAPSPKAHPRLQLWRQRPWGSNRRPLSTAPSRQRRAYRRPSPSRALCVRAGQVSEQYKTPPFLEGRGSRTRGR</sequence>
<protein>
    <submittedName>
        <fullName evidence="2">Uncharacterized protein</fullName>
    </submittedName>
</protein>
<feature type="region of interest" description="Disordered" evidence="1">
    <location>
        <begin position="1"/>
        <end position="95"/>
    </location>
</feature>
<accession>A0A087SFT0</accession>
<dbReference type="GeneID" id="23613693"/>
<proteinExistence type="predicted"/>
<keyword evidence="3" id="KW-1185">Reference proteome</keyword>
<dbReference type="Proteomes" id="UP000028924">
    <property type="component" value="Unassembled WGS sequence"/>
</dbReference>
<dbReference type="EMBL" id="KL662109">
    <property type="protein sequence ID" value="KFM24584.1"/>
    <property type="molecule type" value="Genomic_DNA"/>
</dbReference>
<organism evidence="2 3">
    <name type="scientific">Auxenochlorella protothecoides</name>
    <name type="common">Green microalga</name>
    <name type="synonym">Chlorella protothecoides</name>
    <dbReference type="NCBI Taxonomy" id="3075"/>
    <lineage>
        <taxon>Eukaryota</taxon>
        <taxon>Viridiplantae</taxon>
        <taxon>Chlorophyta</taxon>
        <taxon>core chlorophytes</taxon>
        <taxon>Trebouxiophyceae</taxon>
        <taxon>Chlorellales</taxon>
        <taxon>Chlorellaceae</taxon>
        <taxon>Auxenochlorella</taxon>
    </lineage>
</organism>